<proteinExistence type="predicted"/>
<dbReference type="AlphaFoldDB" id="E6QUN1"/>
<dbReference type="EMBL" id="CABR01000114">
    <property type="protein sequence ID" value="CBI10954.1"/>
    <property type="molecule type" value="Genomic_DNA"/>
</dbReference>
<evidence type="ECO:0000256" key="1">
    <source>
        <dbReference type="SAM" id="MobiDB-lite"/>
    </source>
</evidence>
<organism evidence="2">
    <name type="scientific">mine drainage metagenome</name>
    <dbReference type="NCBI Taxonomy" id="410659"/>
    <lineage>
        <taxon>unclassified sequences</taxon>
        <taxon>metagenomes</taxon>
        <taxon>ecological metagenomes</taxon>
    </lineage>
</organism>
<reference evidence="2" key="1">
    <citation type="submission" date="2009-10" db="EMBL/GenBank/DDBJ databases">
        <title>Diversity of trophic interactions inside an arsenic-rich microbial ecosystem.</title>
        <authorList>
            <person name="Bertin P.N."/>
            <person name="Heinrich-Salmeron A."/>
            <person name="Pelletier E."/>
            <person name="Goulhen-Chollet F."/>
            <person name="Arsene-Ploetze F."/>
            <person name="Gallien S."/>
            <person name="Calteau A."/>
            <person name="Vallenet D."/>
            <person name="Casiot C."/>
            <person name="Chane-Woon-Ming B."/>
            <person name="Giloteaux L."/>
            <person name="Barakat M."/>
            <person name="Bonnefoy V."/>
            <person name="Bruneel O."/>
            <person name="Chandler M."/>
            <person name="Cleiss J."/>
            <person name="Duran R."/>
            <person name="Elbaz-Poulichet F."/>
            <person name="Fonknechten N."/>
            <person name="Lauga B."/>
            <person name="Mornico D."/>
            <person name="Ortet P."/>
            <person name="Schaeffer C."/>
            <person name="Siguier P."/>
            <person name="Alexander Thil Smith A."/>
            <person name="Van Dorsselaer A."/>
            <person name="Weissenbach J."/>
            <person name="Medigue C."/>
            <person name="Le Paslier D."/>
        </authorList>
    </citation>
    <scope>NUCLEOTIDE SEQUENCE</scope>
</reference>
<feature type="region of interest" description="Disordered" evidence="1">
    <location>
        <begin position="1"/>
        <end position="26"/>
    </location>
</feature>
<evidence type="ECO:0000313" key="2">
    <source>
        <dbReference type="EMBL" id="CBI10954.1"/>
    </source>
</evidence>
<feature type="compositionally biased region" description="Polar residues" evidence="1">
    <location>
        <begin position="15"/>
        <end position="26"/>
    </location>
</feature>
<accession>E6QUN1</accession>
<gene>
    <name evidence="2" type="ORF">CARN7_1757</name>
</gene>
<comment type="caution">
    <text evidence="2">The sequence shown here is derived from an EMBL/GenBank/DDBJ whole genome shotgun (WGS) entry which is preliminary data.</text>
</comment>
<sequence length="119" mass="13530">MELNLYTPSIMEHTSPLSTPQGSFDESNPLRADAMRYSHANARGKLCHLVDNTGQHLPEQACREILQGLIDNDLFGFRCLSPQGGNTIDLERRESSHIQVGDDLYRLVVYHYEARIEPF</sequence>
<protein>
    <submittedName>
        <fullName evidence="2">Uncharacterized protein</fullName>
    </submittedName>
</protein>
<name>E6QUN1_9ZZZZ</name>